<dbReference type="GO" id="GO:0006383">
    <property type="term" value="P:transcription by RNA polymerase III"/>
    <property type="evidence" value="ECO:0007669"/>
    <property type="project" value="TreeGrafter"/>
</dbReference>
<evidence type="ECO:0000256" key="3">
    <source>
        <dbReference type="ARBA" id="ARBA00023242"/>
    </source>
</evidence>
<name>A0A7J7NFV3_9MAGN</name>
<comment type="subcellular location">
    <subcellularLocation>
        <location evidence="1">Nucleus</location>
    </subcellularLocation>
</comment>
<accession>A0A7J7NFV3</accession>
<protein>
    <submittedName>
        <fullName evidence="4">Uncharacterized protein</fullName>
    </submittedName>
</protein>
<comment type="caution">
    <text evidence="4">The sequence shown here is derived from an EMBL/GenBank/DDBJ whole genome shotgun (WGS) entry which is preliminary data.</text>
</comment>
<reference evidence="4 5" key="1">
    <citation type="journal article" date="2020" name="IScience">
        <title>Genome Sequencing of the Endangered Kingdonia uniflora (Circaeasteraceae, Ranunculales) Reveals Potential Mechanisms of Evolutionary Specialization.</title>
        <authorList>
            <person name="Sun Y."/>
            <person name="Deng T."/>
            <person name="Zhang A."/>
            <person name="Moore M.J."/>
            <person name="Landis J.B."/>
            <person name="Lin N."/>
            <person name="Zhang H."/>
            <person name="Zhang X."/>
            <person name="Huang J."/>
            <person name="Zhang X."/>
            <person name="Sun H."/>
            <person name="Wang H."/>
        </authorList>
    </citation>
    <scope>NUCLEOTIDE SEQUENCE [LARGE SCALE GENOMIC DNA]</scope>
    <source>
        <strain evidence="4">TB1705</strain>
        <tissue evidence="4">Leaf</tissue>
    </source>
</reference>
<dbReference type="OrthoDB" id="4703at2759"/>
<dbReference type="InterPro" id="IPR036322">
    <property type="entry name" value="WD40_repeat_dom_sf"/>
</dbReference>
<evidence type="ECO:0000313" key="5">
    <source>
        <dbReference type="Proteomes" id="UP000541444"/>
    </source>
</evidence>
<dbReference type="EMBL" id="JACGCM010000816">
    <property type="protein sequence ID" value="KAF6166037.1"/>
    <property type="molecule type" value="Genomic_DNA"/>
</dbReference>
<dbReference type="GO" id="GO:0000127">
    <property type="term" value="C:transcription factor TFIIIC complex"/>
    <property type="evidence" value="ECO:0007669"/>
    <property type="project" value="TreeGrafter"/>
</dbReference>
<gene>
    <name evidence="4" type="ORF">GIB67_012934</name>
</gene>
<sequence>MGVPTPSLIVVGVGPSIMAFGDVSLVVADVGPGAETSIFVPCSDPYRPLWDLNPVNKIIYSVDWLPDPRYFSFTLHIEIIVGVSDIFPRHLWAILIVNRRRYLFLISRCVILTYDDCTLMIITLPKAASDVPVTGKPFTGPHTQGLHCYSNSSLPIWSVQASRQTGMVAYCSSDGTVHHFQLRGRAVENDPIRNRPDQYLCGSLTEEDNTITVNSPLPNLPFSMKKPFNSQNPEDLALALCYNDNPSTLKNKSASKLKTNPSCSVAETQKEGSNDIYPFPSKMVALHKVRWNMNKGSERWLCYGGAAGILRCQEIPLSYF</sequence>
<evidence type="ECO:0000256" key="2">
    <source>
        <dbReference type="ARBA" id="ARBA00023163"/>
    </source>
</evidence>
<keyword evidence="2" id="KW-0804">Transcription</keyword>
<organism evidence="4 5">
    <name type="scientific">Kingdonia uniflora</name>
    <dbReference type="NCBI Taxonomy" id="39325"/>
    <lineage>
        <taxon>Eukaryota</taxon>
        <taxon>Viridiplantae</taxon>
        <taxon>Streptophyta</taxon>
        <taxon>Embryophyta</taxon>
        <taxon>Tracheophyta</taxon>
        <taxon>Spermatophyta</taxon>
        <taxon>Magnoliopsida</taxon>
        <taxon>Ranunculales</taxon>
        <taxon>Circaeasteraceae</taxon>
        <taxon>Kingdonia</taxon>
    </lineage>
</organism>
<dbReference type="InterPro" id="IPR052416">
    <property type="entry name" value="GTF3C_component"/>
</dbReference>
<keyword evidence="3" id="KW-0539">Nucleus</keyword>
<keyword evidence="5" id="KW-1185">Reference proteome</keyword>
<dbReference type="GO" id="GO:0005634">
    <property type="term" value="C:nucleus"/>
    <property type="evidence" value="ECO:0007669"/>
    <property type="project" value="UniProtKB-SubCell"/>
</dbReference>
<dbReference type="PANTHER" id="PTHR15052:SF2">
    <property type="entry name" value="GENERAL TRANSCRIPTION FACTOR 3C POLYPEPTIDE 2"/>
    <property type="match status" value="1"/>
</dbReference>
<dbReference type="Proteomes" id="UP000541444">
    <property type="component" value="Unassembled WGS sequence"/>
</dbReference>
<evidence type="ECO:0000256" key="1">
    <source>
        <dbReference type="ARBA" id="ARBA00004123"/>
    </source>
</evidence>
<dbReference type="SUPFAM" id="SSF50978">
    <property type="entry name" value="WD40 repeat-like"/>
    <property type="match status" value="1"/>
</dbReference>
<evidence type="ECO:0000313" key="4">
    <source>
        <dbReference type="EMBL" id="KAF6166037.1"/>
    </source>
</evidence>
<proteinExistence type="predicted"/>
<dbReference type="PANTHER" id="PTHR15052">
    <property type="entry name" value="RNA POLYMERASE III TRANSCRIPTION INITIATION FACTOR COMPLEX SUBUNIT"/>
    <property type="match status" value="1"/>
</dbReference>
<dbReference type="AlphaFoldDB" id="A0A7J7NFV3"/>